<feature type="coiled-coil region" evidence="1">
    <location>
        <begin position="201"/>
        <end position="522"/>
    </location>
</feature>
<accession>A0A8S1L3Q7</accession>
<dbReference type="OMA" id="MRSEHEN"/>
<reference evidence="2" key="1">
    <citation type="submission" date="2021-01" db="EMBL/GenBank/DDBJ databases">
        <authorList>
            <consortium name="Genoscope - CEA"/>
            <person name="William W."/>
        </authorList>
    </citation>
    <scope>NUCLEOTIDE SEQUENCE</scope>
</reference>
<gene>
    <name evidence="2" type="ORF">PPRIM_AZ9-3.1.T0310308</name>
</gene>
<name>A0A8S1L3Q7_PARPR</name>
<protein>
    <submittedName>
        <fullName evidence="2">Uncharacterized protein</fullName>
    </submittedName>
</protein>
<keyword evidence="1" id="KW-0175">Coiled coil</keyword>
<sequence>MSGYKQYDEVEPYRQRIRDLEAQLQRMDVRFSNVLTHSGKADTQFNNDLHVELEKMTKQMIQKRSEAELWKQKYEQQLSQAMQMRNNYELELQQLSKEVQRLLDKIDQFEYEKRLNDKQLVRETLQDKDLEIDDLVSKLQRMRLEHENESQRLLNENDNLRHKINQIELERQKELEQMRFKIETFHSQNLDNLRKTHQSQISVVESEIDKLRGLLEIKNNEIETLLQQNMKLKVSYENQINELNTQFDGQKSKYQKQEIQHREQLAQLQQQLLDEQKFSLQSLSKNYEQSIFTLEKEIATYQKKNENYSKEIQDLTTEKTQLRDNYERQFDMLKKDNEILKQRLAQLEQTKLKDIQQIESELLQTKQSQIEFENIYKKQVIKLENELQLQQEKEIVKNKEVETQIQQFILIKQALEEDLQHLRQQNQTLNEQIKELEKIASFEQEEWKVKSQQNEYILKDKIRSLENKIDIMHQELRKQKELTDSQIKQIPEREFKALIEEIEQLKTRLVLQERDKLKERDELRAKLEQSHHYQIDNLKAAFNTQIRILEQENKDSNNIIIQKENTIQELLHKYQNLESAYNGQTIGPQEQASKNIYQAYIRSSNRQSSLRKQQQ</sequence>
<dbReference type="EMBL" id="CAJJDM010000030">
    <property type="protein sequence ID" value="CAD8061431.1"/>
    <property type="molecule type" value="Genomic_DNA"/>
</dbReference>
<evidence type="ECO:0000313" key="3">
    <source>
        <dbReference type="Proteomes" id="UP000688137"/>
    </source>
</evidence>
<comment type="caution">
    <text evidence="2">The sequence shown here is derived from an EMBL/GenBank/DDBJ whole genome shotgun (WGS) entry which is preliminary data.</text>
</comment>
<evidence type="ECO:0000313" key="2">
    <source>
        <dbReference type="EMBL" id="CAD8061431.1"/>
    </source>
</evidence>
<dbReference type="AlphaFoldDB" id="A0A8S1L3Q7"/>
<dbReference type="Proteomes" id="UP000688137">
    <property type="component" value="Unassembled WGS sequence"/>
</dbReference>
<keyword evidence="3" id="KW-1185">Reference proteome</keyword>
<organism evidence="2 3">
    <name type="scientific">Paramecium primaurelia</name>
    <dbReference type="NCBI Taxonomy" id="5886"/>
    <lineage>
        <taxon>Eukaryota</taxon>
        <taxon>Sar</taxon>
        <taxon>Alveolata</taxon>
        <taxon>Ciliophora</taxon>
        <taxon>Intramacronucleata</taxon>
        <taxon>Oligohymenophorea</taxon>
        <taxon>Peniculida</taxon>
        <taxon>Parameciidae</taxon>
        <taxon>Paramecium</taxon>
    </lineage>
</organism>
<feature type="coiled-coil region" evidence="1">
    <location>
        <begin position="546"/>
        <end position="580"/>
    </location>
</feature>
<feature type="coiled-coil region" evidence="1">
    <location>
        <begin position="53"/>
        <end position="177"/>
    </location>
</feature>
<proteinExistence type="predicted"/>
<evidence type="ECO:0000256" key="1">
    <source>
        <dbReference type="SAM" id="Coils"/>
    </source>
</evidence>